<feature type="transmembrane region" description="Helical" evidence="2">
    <location>
        <begin position="67"/>
        <end position="91"/>
    </location>
</feature>
<dbReference type="eggNOG" id="COG1196">
    <property type="taxonomic scope" value="Bacteria"/>
</dbReference>
<evidence type="ECO:0000313" key="3">
    <source>
        <dbReference type="EMBL" id="AEF02148.1"/>
    </source>
</evidence>
<gene>
    <name evidence="3" type="ordered locus">ambt_02970</name>
</gene>
<name>F5ZAL8_ALTNA</name>
<accession>F5ZAL8</accession>
<dbReference type="OrthoDB" id="2154696at2"/>
<dbReference type="Proteomes" id="UP000000683">
    <property type="component" value="Chromosome"/>
</dbReference>
<keyword evidence="4" id="KW-1185">Reference proteome</keyword>
<keyword evidence="2" id="KW-0812">Transmembrane</keyword>
<organism evidence="3 4">
    <name type="scientific">Alteromonas naphthalenivorans</name>
    <dbReference type="NCBI Taxonomy" id="715451"/>
    <lineage>
        <taxon>Bacteria</taxon>
        <taxon>Pseudomonadati</taxon>
        <taxon>Pseudomonadota</taxon>
        <taxon>Gammaproteobacteria</taxon>
        <taxon>Alteromonadales</taxon>
        <taxon>Alteromonadaceae</taxon>
        <taxon>Alteromonas/Salinimonas group</taxon>
        <taxon>Alteromonas</taxon>
    </lineage>
</organism>
<feature type="region of interest" description="Disordered" evidence="1">
    <location>
        <begin position="176"/>
        <end position="195"/>
    </location>
</feature>
<dbReference type="KEGG" id="alt:ambt_02970"/>
<sequence>MEREIVGTPSSTAANFSLPIGHRISWGAIIAGIMLMIALGWLMLLLGSAIGVGIADATDLSAMGNGLGIGSIIWILITTIFSTFAGGVLAAKMAGTADDRIGALHGLTVWSVGTVLIVMLGVSGIGSTMNSIGSALGSANKASTTILKSGSGNESMLPESVKTSIAAVMKRQASQVISETGTGSQSPNQQEVSSAIESLNAEDTGAITSALISGDTEKARNELTQRTSLSDDEIDSIITGAQEKAESWSNSSESNEAKNWLGQKMADIESSVSQSVGGMAGSEVSSQEVSQALKDLDSDTLVEAGQYLITGKPEMAKDVLAVNTSLSEQEIEAIVSGAEKEAKQLVSEAKAELNKVSETVGTYTQAVLWTAFIASALGLIAGLIGGHLGAGAVRKVYAVA</sequence>
<evidence type="ECO:0000256" key="1">
    <source>
        <dbReference type="SAM" id="MobiDB-lite"/>
    </source>
</evidence>
<feature type="transmembrane region" description="Helical" evidence="2">
    <location>
        <begin position="366"/>
        <end position="385"/>
    </location>
</feature>
<keyword evidence="2" id="KW-1133">Transmembrane helix</keyword>
<keyword evidence="2" id="KW-0472">Membrane</keyword>
<dbReference type="HOGENOM" id="CLU_057647_0_0_6"/>
<feature type="transmembrane region" description="Helical" evidence="2">
    <location>
        <begin position="103"/>
        <end position="126"/>
    </location>
</feature>
<protein>
    <recommendedName>
        <fullName evidence="5">CAP-Gly protein</fullName>
    </recommendedName>
</protein>
<evidence type="ECO:0008006" key="5">
    <source>
        <dbReference type="Google" id="ProtNLM"/>
    </source>
</evidence>
<dbReference type="AlphaFoldDB" id="F5ZAL8"/>
<evidence type="ECO:0000256" key="2">
    <source>
        <dbReference type="SAM" id="Phobius"/>
    </source>
</evidence>
<evidence type="ECO:0000313" key="4">
    <source>
        <dbReference type="Proteomes" id="UP000000683"/>
    </source>
</evidence>
<feature type="transmembrane region" description="Helical" evidence="2">
    <location>
        <begin position="26"/>
        <end position="55"/>
    </location>
</feature>
<reference evidence="3 4" key="1">
    <citation type="journal article" date="2011" name="J. Bacteriol.">
        <title>Complete genome sequence of the polycyclic aromatic hydrocarbon-degrading bacterium Alteromonas sp. strain SN2.</title>
        <authorList>
            <person name="Jin H.M."/>
            <person name="Jeong H."/>
            <person name="Moon E.J."/>
            <person name="Math R.K."/>
            <person name="Lee K."/>
            <person name="Kim H.J."/>
            <person name="Jeon C.O."/>
            <person name="Oh T.K."/>
            <person name="Kim J.F."/>
        </authorList>
    </citation>
    <scope>NUCLEOTIDE SEQUENCE [LARGE SCALE GENOMIC DNA]</scope>
    <source>
        <strain evidence="4">JCM 17741 / KACC 18427 / KCTC 11700BP / SN2</strain>
    </source>
</reference>
<dbReference type="EMBL" id="CP002339">
    <property type="protein sequence ID" value="AEF02148.1"/>
    <property type="molecule type" value="Genomic_DNA"/>
</dbReference>
<dbReference type="RefSeq" id="WP_013783090.1">
    <property type="nucleotide sequence ID" value="NC_015554.1"/>
</dbReference>
<proteinExistence type="predicted"/>